<dbReference type="EMBL" id="JACEIK010000707">
    <property type="protein sequence ID" value="MCD7461206.1"/>
    <property type="molecule type" value="Genomic_DNA"/>
</dbReference>
<evidence type="ECO:0000256" key="1">
    <source>
        <dbReference type="SAM" id="Coils"/>
    </source>
</evidence>
<keyword evidence="3" id="KW-1185">Reference proteome</keyword>
<name>A0ABS8SQS2_DATST</name>
<feature type="coiled-coil region" evidence="1">
    <location>
        <begin position="127"/>
        <end position="154"/>
    </location>
</feature>
<evidence type="ECO:0000313" key="2">
    <source>
        <dbReference type="EMBL" id="MCD7461206.1"/>
    </source>
</evidence>
<comment type="caution">
    <text evidence="2">The sequence shown here is derived from an EMBL/GenBank/DDBJ whole genome shotgun (WGS) entry which is preliminary data.</text>
</comment>
<protein>
    <submittedName>
        <fullName evidence="2">Uncharacterized protein</fullName>
    </submittedName>
</protein>
<sequence>MSDYHQYLFAFVIKNLIPRQKLRDAASYLDLTLMEFLDREMPINFPELIIAYLTKVVIDVQQNHALPYDFLLTKVFGKLGVRFTSLEYYSLYDALDSFETRGSHPIVHKGEFADGVGTSQSQEVGEVKKLHLENASLRLKIEKLKAQLVKNEETVVARHNDLMSLIWSLSPLTMSSTSVDAPIPPSVP</sequence>
<proteinExistence type="predicted"/>
<organism evidence="2 3">
    <name type="scientific">Datura stramonium</name>
    <name type="common">Jimsonweed</name>
    <name type="synonym">Common thornapple</name>
    <dbReference type="NCBI Taxonomy" id="4076"/>
    <lineage>
        <taxon>Eukaryota</taxon>
        <taxon>Viridiplantae</taxon>
        <taxon>Streptophyta</taxon>
        <taxon>Embryophyta</taxon>
        <taxon>Tracheophyta</taxon>
        <taxon>Spermatophyta</taxon>
        <taxon>Magnoliopsida</taxon>
        <taxon>eudicotyledons</taxon>
        <taxon>Gunneridae</taxon>
        <taxon>Pentapetalae</taxon>
        <taxon>asterids</taxon>
        <taxon>lamiids</taxon>
        <taxon>Solanales</taxon>
        <taxon>Solanaceae</taxon>
        <taxon>Solanoideae</taxon>
        <taxon>Datureae</taxon>
        <taxon>Datura</taxon>
    </lineage>
</organism>
<accession>A0ABS8SQS2</accession>
<gene>
    <name evidence="2" type="ORF">HAX54_045529</name>
</gene>
<reference evidence="2 3" key="1">
    <citation type="journal article" date="2021" name="BMC Genomics">
        <title>Datura genome reveals duplications of psychoactive alkaloid biosynthetic genes and high mutation rate following tissue culture.</title>
        <authorList>
            <person name="Rajewski A."/>
            <person name="Carter-House D."/>
            <person name="Stajich J."/>
            <person name="Litt A."/>
        </authorList>
    </citation>
    <scope>NUCLEOTIDE SEQUENCE [LARGE SCALE GENOMIC DNA]</scope>
    <source>
        <strain evidence="2">AR-01</strain>
    </source>
</reference>
<dbReference type="Proteomes" id="UP000823775">
    <property type="component" value="Unassembled WGS sequence"/>
</dbReference>
<evidence type="ECO:0000313" key="3">
    <source>
        <dbReference type="Proteomes" id="UP000823775"/>
    </source>
</evidence>
<keyword evidence="1" id="KW-0175">Coiled coil</keyword>